<dbReference type="SMART" id="SM00900">
    <property type="entry name" value="FMN_bind"/>
    <property type="match status" value="1"/>
</dbReference>
<keyword evidence="1" id="KW-0732">Signal</keyword>
<evidence type="ECO:0000256" key="1">
    <source>
        <dbReference type="SAM" id="SignalP"/>
    </source>
</evidence>
<dbReference type="Proteomes" id="UP000009080">
    <property type="component" value="Chromosome"/>
</dbReference>
<dbReference type="InterPro" id="IPR007329">
    <property type="entry name" value="FMN-bd"/>
</dbReference>
<evidence type="ECO:0000313" key="4">
    <source>
        <dbReference type="Proteomes" id="UP000009080"/>
    </source>
</evidence>
<dbReference type="RefSeq" id="WP_015818219.1">
    <property type="nucleotide sequence ID" value="NC_012997.1"/>
</dbReference>
<reference evidence="3 4" key="1">
    <citation type="journal article" date="2009" name="PLoS ONE">
        <title>The complete genome of Teredinibacter turnerae T7901: an intracellular endosymbiont of marine wood-boring bivalves (shipworms).</title>
        <authorList>
            <person name="Yang J.C."/>
            <person name="Madupu R."/>
            <person name="Durkin A.S."/>
            <person name="Ekborg N.A."/>
            <person name="Pedamallu C.S."/>
            <person name="Hostetler J.B."/>
            <person name="Radune D."/>
            <person name="Toms B.S."/>
            <person name="Henrissat B."/>
            <person name="Coutinho P.M."/>
            <person name="Schwarz S."/>
            <person name="Field L."/>
            <person name="Trindade-Silva A.E."/>
            <person name="Soares C.A.G."/>
            <person name="Elshahawi S."/>
            <person name="Hanora A."/>
            <person name="Schmidt E.W."/>
            <person name="Haygood M.G."/>
            <person name="Posfai J."/>
            <person name="Benner J."/>
            <person name="Madinger C."/>
            <person name="Nove J."/>
            <person name="Anton B."/>
            <person name="Chaudhary K."/>
            <person name="Foster J."/>
            <person name="Holman A."/>
            <person name="Kumar S."/>
            <person name="Lessard P.A."/>
            <person name="Luyten Y.A."/>
            <person name="Slatko B."/>
            <person name="Wood N."/>
            <person name="Wu B."/>
            <person name="Teplitski M."/>
            <person name="Mougous J.D."/>
            <person name="Ward N."/>
            <person name="Eisen J.A."/>
            <person name="Badger J.H."/>
            <person name="Distel D.L."/>
        </authorList>
    </citation>
    <scope>NUCLEOTIDE SEQUENCE [LARGE SCALE GENOMIC DNA]</scope>
    <source>
        <strain evidence="4">ATCC 39867 / T7901</strain>
    </source>
</reference>
<gene>
    <name evidence="3" type="ordered locus">TERTU_0841</name>
</gene>
<feature type="chain" id="PRO_5002948960" evidence="1">
    <location>
        <begin position="32"/>
        <end position="183"/>
    </location>
</feature>
<dbReference type="HOGENOM" id="CLU_118052_0_0_6"/>
<evidence type="ECO:0000313" key="3">
    <source>
        <dbReference type="EMBL" id="ACR12107.1"/>
    </source>
</evidence>
<feature type="signal peptide" evidence="1">
    <location>
        <begin position="1"/>
        <end position="31"/>
    </location>
</feature>
<accession>C5BPM2</accession>
<dbReference type="STRING" id="377629.TERTU_0841"/>
<dbReference type="Pfam" id="PF04205">
    <property type="entry name" value="FMN_bind"/>
    <property type="match status" value="1"/>
</dbReference>
<protein>
    <submittedName>
        <fullName evidence="3">FMN-binding</fullName>
    </submittedName>
</protein>
<evidence type="ECO:0000259" key="2">
    <source>
        <dbReference type="SMART" id="SM00900"/>
    </source>
</evidence>
<dbReference type="AlphaFoldDB" id="C5BPM2"/>
<sequence length="183" mass="20625">MFHLNYRMFWKLASEMCLLAWLAGFALPAAASETSATDFIDQAFNEQPQAKTLWLTADLRAQISRDLNYDFHQMRVRYWRSGVRSAWILEEVGKEQPITLGVVIDGDAIDELRVLAYRESRGGEIQQGYFTRQFHGAVLEGEGRKARLSNSIDGITGATLSVRAAQKVAKLALFLHAHTQQHG</sequence>
<dbReference type="EMBL" id="CP001614">
    <property type="protein sequence ID" value="ACR12107.1"/>
    <property type="molecule type" value="Genomic_DNA"/>
</dbReference>
<proteinExistence type="predicted"/>
<dbReference type="GO" id="GO:0010181">
    <property type="term" value="F:FMN binding"/>
    <property type="evidence" value="ECO:0007669"/>
    <property type="project" value="InterPro"/>
</dbReference>
<dbReference type="eggNOG" id="COG4659">
    <property type="taxonomic scope" value="Bacteria"/>
</dbReference>
<dbReference type="KEGG" id="ttu:TERTU_0841"/>
<name>C5BPM2_TERTT</name>
<keyword evidence="4" id="KW-1185">Reference proteome</keyword>
<organism evidence="3 4">
    <name type="scientific">Teredinibacter turnerae (strain ATCC 39867 / T7901)</name>
    <dbReference type="NCBI Taxonomy" id="377629"/>
    <lineage>
        <taxon>Bacteria</taxon>
        <taxon>Pseudomonadati</taxon>
        <taxon>Pseudomonadota</taxon>
        <taxon>Gammaproteobacteria</taxon>
        <taxon>Cellvibrionales</taxon>
        <taxon>Cellvibrionaceae</taxon>
        <taxon>Teredinibacter</taxon>
    </lineage>
</organism>
<dbReference type="GO" id="GO:0016020">
    <property type="term" value="C:membrane"/>
    <property type="evidence" value="ECO:0007669"/>
    <property type="project" value="InterPro"/>
</dbReference>
<feature type="domain" description="FMN-binding" evidence="2">
    <location>
        <begin position="93"/>
        <end position="176"/>
    </location>
</feature>